<evidence type="ECO:0000256" key="4">
    <source>
        <dbReference type="ARBA" id="ARBA00039238"/>
    </source>
</evidence>
<feature type="compositionally biased region" description="Acidic residues" evidence="6">
    <location>
        <begin position="398"/>
        <end position="409"/>
    </location>
</feature>
<protein>
    <recommendedName>
        <fullName evidence="4">WD repeat-containing protein JIP5</fullName>
    </recommendedName>
    <alternativeName>
        <fullName evidence="5">WD repeat-containing protein jip5</fullName>
    </alternativeName>
</protein>
<dbReference type="InterPro" id="IPR015943">
    <property type="entry name" value="WD40/YVTN_repeat-like_dom_sf"/>
</dbReference>
<evidence type="ECO:0000256" key="5">
    <source>
        <dbReference type="ARBA" id="ARBA00039514"/>
    </source>
</evidence>
<keyword evidence="3" id="KW-0677">Repeat</keyword>
<feature type="region of interest" description="Disordered" evidence="6">
    <location>
        <begin position="352"/>
        <end position="443"/>
    </location>
</feature>
<dbReference type="PANTHER" id="PTHR44019:SF20">
    <property type="entry name" value="WD REPEAT-CONTAINING PROTEIN 55"/>
    <property type="match status" value="1"/>
</dbReference>
<dbReference type="EMBL" id="CAUWAG010000003">
    <property type="protein sequence ID" value="CAJ2499639.1"/>
    <property type="molecule type" value="Genomic_DNA"/>
</dbReference>
<accession>A0AAI8V779</accession>
<dbReference type="InterPro" id="IPR050505">
    <property type="entry name" value="WDR55/POC1"/>
</dbReference>
<feature type="compositionally biased region" description="Basic residues" evidence="6">
    <location>
        <begin position="414"/>
        <end position="423"/>
    </location>
</feature>
<evidence type="ECO:0000256" key="6">
    <source>
        <dbReference type="SAM" id="MobiDB-lite"/>
    </source>
</evidence>
<keyword evidence="8" id="KW-1185">Reference proteome</keyword>
<dbReference type="SUPFAM" id="SSF50978">
    <property type="entry name" value="WD40 repeat-like"/>
    <property type="match status" value="1"/>
</dbReference>
<gene>
    <name evidence="7" type="ORF">KHLLAP_LOCUS107</name>
</gene>
<evidence type="ECO:0000256" key="1">
    <source>
        <dbReference type="ARBA" id="ARBA00007625"/>
    </source>
</evidence>
<dbReference type="AlphaFoldDB" id="A0AAI8V779"/>
<proteinExistence type="inferred from homology"/>
<evidence type="ECO:0000256" key="2">
    <source>
        <dbReference type="ARBA" id="ARBA00022574"/>
    </source>
</evidence>
<keyword evidence="2" id="KW-0853">WD repeat</keyword>
<dbReference type="InterPro" id="IPR036322">
    <property type="entry name" value="WD40_repeat_dom_sf"/>
</dbReference>
<dbReference type="SMART" id="SM00320">
    <property type="entry name" value="WD40"/>
    <property type="match status" value="4"/>
</dbReference>
<name>A0AAI8V779_9PEZI</name>
<dbReference type="Proteomes" id="UP001295740">
    <property type="component" value="Unassembled WGS sequence"/>
</dbReference>
<evidence type="ECO:0000256" key="3">
    <source>
        <dbReference type="ARBA" id="ARBA00022737"/>
    </source>
</evidence>
<comment type="similarity">
    <text evidence="1">Belongs to the WD repeat WDR55 family.</text>
</comment>
<dbReference type="InterPro" id="IPR001680">
    <property type="entry name" value="WD40_rpt"/>
</dbReference>
<comment type="caution">
    <text evidence="7">The sequence shown here is derived from an EMBL/GenBank/DDBJ whole genome shotgun (WGS) entry which is preliminary data.</text>
</comment>
<sequence>MSMFENLCTLPLSAELFTQAIHPTEPLLGVGLSTGHVQCFRLPAADRSSEDDADLSVLSDGKGTIDTAWRTRRHKGSCRSLAFSNDGSALYSAGTDSLLKHFSPVTGQVVSKIAIPTTKTVPDAPTLLHVLSPQTLLLACDSGVLHLLDLRDGALAASKPQQSHFPHDDFVSSITPLAPSAESTSGYSKQWISTGGTTLAVTDLRRGVLVRSDDQEDELMCSTFVPGMGPKKNRDNGVVAVGTGSGVLTLWDKGAWDDQQDRVIIDSFKGGGESLDCVVQVPEDIGRGKKVVVGLGDGSMRIVDLTKREVAGLFRHDEVDAVVGLGFDGQGRMISGGGQTIKIWQESAMFKKTSNDDDEDEDFDSSDEDESDNSDAGDDGTEPMQSTGKRQASKDSDSDSDDSDSSDSSDEGRKRGKKRKKGKAKVELGPHGAHGILKFKGLD</sequence>
<evidence type="ECO:0000313" key="8">
    <source>
        <dbReference type="Proteomes" id="UP001295740"/>
    </source>
</evidence>
<feature type="compositionally biased region" description="Acidic residues" evidence="6">
    <location>
        <begin position="356"/>
        <end position="381"/>
    </location>
</feature>
<organism evidence="7 8">
    <name type="scientific">Anthostomella pinea</name>
    <dbReference type="NCBI Taxonomy" id="933095"/>
    <lineage>
        <taxon>Eukaryota</taxon>
        <taxon>Fungi</taxon>
        <taxon>Dikarya</taxon>
        <taxon>Ascomycota</taxon>
        <taxon>Pezizomycotina</taxon>
        <taxon>Sordariomycetes</taxon>
        <taxon>Xylariomycetidae</taxon>
        <taxon>Xylariales</taxon>
        <taxon>Xylariaceae</taxon>
        <taxon>Anthostomella</taxon>
    </lineage>
</organism>
<evidence type="ECO:0000313" key="7">
    <source>
        <dbReference type="EMBL" id="CAJ2499639.1"/>
    </source>
</evidence>
<dbReference type="PANTHER" id="PTHR44019">
    <property type="entry name" value="WD REPEAT-CONTAINING PROTEIN 55"/>
    <property type="match status" value="1"/>
</dbReference>
<dbReference type="Gene3D" id="2.130.10.10">
    <property type="entry name" value="YVTN repeat-like/Quinoprotein amine dehydrogenase"/>
    <property type="match status" value="2"/>
</dbReference>
<reference evidence="7" key="1">
    <citation type="submission" date="2023-10" db="EMBL/GenBank/DDBJ databases">
        <authorList>
            <person name="Hackl T."/>
        </authorList>
    </citation>
    <scope>NUCLEOTIDE SEQUENCE</scope>
</reference>